<name>A0A8J2RVT8_9CRUS</name>
<protein>
    <recommendedName>
        <fullName evidence="2">Dysbindin domain-containing protein 1</fullName>
    </recommendedName>
</protein>
<comment type="similarity">
    <text evidence="1">Belongs to the dysbindin family.</text>
</comment>
<proteinExistence type="inferred from homology"/>
<organism evidence="3 4">
    <name type="scientific">Daphnia galeata</name>
    <dbReference type="NCBI Taxonomy" id="27404"/>
    <lineage>
        <taxon>Eukaryota</taxon>
        <taxon>Metazoa</taxon>
        <taxon>Ecdysozoa</taxon>
        <taxon>Arthropoda</taxon>
        <taxon>Crustacea</taxon>
        <taxon>Branchiopoda</taxon>
        <taxon>Diplostraca</taxon>
        <taxon>Cladocera</taxon>
        <taxon>Anomopoda</taxon>
        <taxon>Daphniidae</taxon>
        <taxon>Daphnia</taxon>
    </lineage>
</organism>
<sequence length="254" mass="29200">MLPANLREKLFQVQEELTSSLRTLGLTEPSSPLVIHPLRHGKHFEGVRLDAGADLLNHYQFQWCRMREASDINYHLAEQADKAIASAESYINRQHQLVSTLNIHLSSISLMMVQLQKITDAMGVTEATLKKTEEQLALFEDMVKDNQLETEIKEQDKKFALFQDRKFAELESLKNHLAAVRLQKIREYESKLVLKAKERQAIFEQAFETEIQQYKQSGIIPRVSQSNRQTTSLEEIVVDDDPSSLNEFLDDASE</sequence>
<evidence type="ECO:0000313" key="4">
    <source>
        <dbReference type="Proteomes" id="UP000789390"/>
    </source>
</evidence>
<dbReference type="PANTHER" id="PTHR16294:SF4">
    <property type="entry name" value="DYSBINDIN DOMAIN-CONTAINING PROTEIN 1"/>
    <property type="match status" value="1"/>
</dbReference>
<dbReference type="OrthoDB" id="2445127at2759"/>
<evidence type="ECO:0000256" key="2">
    <source>
        <dbReference type="ARBA" id="ARBA00040078"/>
    </source>
</evidence>
<comment type="caution">
    <text evidence="3">The sequence shown here is derived from an EMBL/GenBank/DDBJ whole genome shotgun (WGS) entry which is preliminary data.</text>
</comment>
<dbReference type="InterPro" id="IPR007531">
    <property type="entry name" value="Dysbindin"/>
</dbReference>
<accession>A0A8J2RVT8</accession>
<reference evidence="3" key="1">
    <citation type="submission" date="2021-11" db="EMBL/GenBank/DDBJ databases">
        <authorList>
            <person name="Schell T."/>
        </authorList>
    </citation>
    <scope>NUCLEOTIDE SEQUENCE</scope>
    <source>
        <strain evidence="3">M5</strain>
    </source>
</reference>
<evidence type="ECO:0000256" key="1">
    <source>
        <dbReference type="ARBA" id="ARBA00008686"/>
    </source>
</evidence>
<dbReference type="GO" id="GO:0005737">
    <property type="term" value="C:cytoplasm"/>
    <property type="evidence" value="ECO:0007669"/>
    <property type="project" value="InterPro"/>
</dbReference>
<dbReference type="PANTHER" id="PTHR16294">
    <property type="entry name" value="DYSTROBREVIN BINDING PROTEIN 1 DYSBINDIN"/>
    <property type="match status" value="1"/>
</dbReference>
<gene>
    <name evidence="3" type="ORF">DGAL_LOCUS12820</name>
</gene>
<evidence type="ECO:0000313" key="3">
    <source>
        <dbReference type="EMBL" id="CAH0109346.1"/>
    </source>
</evidence>
<dbReference type="AlphaFoldDB" id="A0A8J2RVT8"/>
<keyword evidence="4" id="KW-1185">Reference proteome</keyword>
<dbReference type="Proteomes" id="UP000789390">
    <property type="component" value="Unassembled WGS sequence"/>
</dbReference>
<dbReference type="EMBL" id="CAKKLH010000292">
    <property type="protein sequence ID" value="CAH0109346.1"/>
    <property type="molecule type" value="Genomic_DNA"/>
</dbReference>